<dbReference type="PANTHER" id="PTHR30221:SF1">
    <property type="entry name" value="SMALL-CONDUCTANCE MECHANOSENSITIVE CHANNEL"/>
    <property type="match status" value="1"/>
</dbReference>
<dbReference type="Gene3D" id="3.30.70.100">
    <property type="match status" value="1"/>
</dbReference>
<accession>A0ABD5ZRU0</accession>
<evidence type="ECO:0000259" key="9">
    <source>
        <dbReference type="Pfam" id="PF21082"/>
    </source>
</evidence>
<evidence type="ECO:0000256" key="7">
    <source>
        <dbReference type="SAM" id="Phobius"/>
    </source>
</evidence>
<keyword evidence="11" id="KW-1185">Reference proteome</keyword>
<dbReference type="AlphaFoldDB" id="A0ABD5ZRU0"/>
<dbReference type="GeneID" id="79267737"/>
<dbReference type="EMBL" id="JBHTAP010000001">
    <property type="protein sequence ID" value="MFC7236032.1"/>
    <property type="molecule type" value="Genomic_DNA"/>
</dbReference>
<evidence type="ECO:0000313" key="10">
    <source>
        <dbReference type="EMBL" id="MFC7236032.1"/>
    </source>
</evidence>
<keyword evidence="6 7" id="KW-0472">Membrane</keyword>
<comment type="similarity">
    <text evidence="2">Belongs to the MscS (TC 1.A.23) family.</text>
</comment>
<dbReference type="Pfam" id="PF00924">
    <property type="entry name" value="MS_channel_2nd"/>
    <property type="match status" value="1"/>
</dbReference>
<feature type="transmembrane region" description="Helical" evidence="7">
    <location>
        <begin position="70"/>
        <end position="94"/>
    </location>
</feature>
<evidence type="ECO:0000256" key="4">
    <source>
        <dbReference type="ARBA" id="ARBA00022692"/>
    </source>
</evidence>
<dbReference type="InterPro" id="IPR023408">
    <property type="entry name" value="MscS_beta-dom_sf"/>
</dbReference>
<feature type="transmembrane region" description="Helical" evidence="7">
    <location>
        <begin position="27"/>
        <end position="50"/>
    </location>
</feature>
<evidence type="ECO:0000256" key="6">
    <source>
        <dbReference type="ARBA" id="ARBA00023136"/>
    </source>
</evidence>
<gene>
    <name evidence="10" type="ORF">ACFQJ4_11965</name>
</gene>
<evidence type="ECO:0000256" key="5">
    <source>
        <dbReference type="ARBA" id="ARBA00022989"/>
    </source>
</evidence>
<dbReference type="InterPro" id="IPR049278">
    <property type="entry name" value="MS_channel_C"/>
</dbReference>
<evidence type="ECO:0000256" key="2">
    <source>
        <dbReference type="ARBA" id="ARBA00008017"/>
    </source>
</evidence>
<dbReference type="SUPFAM" id="SSF82689">
    <property type="entry name" value="Mechanosensitive channel protein MscS (YggB), C-terminal domain"/>
    <property type="match status" value="1"/>
</dbReference>
<dbReference type="GO" id="GO:0005886">
    <property type="term" value="C:plasma membrane"/>
    <property type="evidence" value="ECO:0007669"/>
    <property type="project" value="UniProtKB-SubCell"/>
</dbReference>
<dbReference type="InterPro" id="IPR006685">
    <property type="entry name" value="MscS_channel_2nd"/>
</dbReference>
<evidence type="ECO:0000313" key="11">
    <source>
        <dbReference type="Proteomes" id="UP001596398"/>
    </source>
</evidence>
<evidence type="ECO:0000256" key="3">
    <source>
        <dbReference type="ARBA" id="ARBA00022475"/>
    </source>
</evidence>
<dbReference type="Proteomes" id="UP001596398">
    <property type="component" value="Unassembled WGS sequence"/>
</dbReference>
<organism evidence="10 11">
    <name type="scientific">Halosegnis marinus</name>
    <dbReference type="NCBI Taxonomy" id="3034023"/>
    <lineage>
        <taxon>Archaea</taxon>
        <taxon>Methanobacteriati</taxon>
        <taxon>Methanobacteriota</taxon>
        <taxon>Stenosarchaea group</taxon>
        <taxon>Halobacteria</taxon>
        <taxon>Halobacteriales</taxon>
        <taxon>Natronomonadaceae</taxon>
        <taxon>Halosegnis</taxon>
    </lineage>
</organism>
<evidence type="ECO:0000259" key="8">
    <source>
        <dbReference type="Pfam" id="PF00924"/>
    </source>
</evidence>
<dbReference type="Gene3D" id="2.30.30.60">
    <property type="match status" value="1"/>
</dbReference>
<feature type="domain" description="Mechanosensitive ion channel MscS" evidence="8">
    <location>
        <begin position="116"/>
        <end position="177"/>
    </location>
</feature>
<dbReference type="RefSeq" id="WP_276234181.1">
    <property type="nucleotide sequence ID" value="NZ_CP119802.1"/>
</dbReference>
<feature type="domain" description="Mechanosensitive ion channel MscS C-terminal" evidence="9">
    <location>
        <begin position="193"/>
        <end position="271"/>
    </location>
</feature>
<feature type="transmembrane region" description="Helical" evidence="7">
    <location>
        <begin position="100"/>
        <end position="127"/>
    </location>
</feature>
<dbReference type="Pfam" id="PF21082">
    <property type="entry name" value="MS_channel_3rd"/>
    <property type="match status" value="1"/>
</dbReference>
<comment type="caution">
    <text evidence="10">The sequence shown here is derived from an EMBL/GenBank/DDBJ whole genome shotgun (WGS) entry which is preliminary data.</text>
</comment>
<reference evidence="10 11" key="1">
    <citation type="journal article" date="2019" name="Int. J. Syst. Evol. Microbiol.">
        <title>The Global Catalogue of Microorganisms (GCM) 10K type strain sequencing project: providing services to taxonomists for standard genome sequencing and annotation.</title>
        <authorList>
            <consortium name="The Broad Institute Genomics Platform"/>
            <consortium name="The Broad Institute Genome Sequencing Center for Infectious Disease"/>
            <person name="Wu L."/>
            <person name="Ma J."/>
        </authorList>
    </citation>
    <scope>NUCLEOTIDE SEQUENCE [LARGE SCALE GENOMIC DNA]</scope>
    <source>
        <strain evidence="10 11">DT85</strain>
    </source>
</reference>
<keyword evidence="5 7" id="KW-1133">Transmembrane helix</keyword>
<proteinExistence type="inferred from homology"/>
<dbReference type="InterPro" id="IPR010920">
    <property type="entry name" value="LSM_dom_sf"/>
</dbReference>
<dbReference type="PANTHER" id="PTHR30221">
    <property type="entry name" value="SMALL-CONDUCTANCE MECHANOSENSITIVE CHANNEL"/>
    <property type="match status" value="1"/>
</dbReference>
<name>A0ABD5ZRU0_9EURY</name>
<keyword evidence="4 7" id="KW-0812">Transmembrane</keyword>
<dbReference type="InterPro" id="IPR045275">
    <property type="entry name" value="MscS_archaea/bacteria_type"/>
</dbReference>
<sequence>MTVAPAQFARPALPEPLAPYAPLVTDVVVFLAVAVGVYLLGRLLVVPVVLRVLRVRNRNNPTLVTATETYLAVAIAAVAVFAGLVATGQAAFLLDTDSAILIAALTFAFGVAGQEVFGSLISGFFLVADPDFNVGDWISWSGGEGVVEAVDFRVTRIRTPDNETVTVPNTELTTNALTRPFGRDSYRVTERVFVAYAEDTERALKELRDLAAAHDRTLEEPEPTARIVDLGPDSITVRAEFWVDDPANRGVADVRSDFRRRVKRRFDEAGLTLAPAAGRELSGSVTVESRE</sequence>
<keyword evidence="3" id="KW-1003">Cell membrane</keyword>
<comment type="subcellular location">
    <subcellularLocation>
        <location evidence="1">Cell membrane</location>
        <topology evidence="1">Multi-pass membrane protein</topology>
    </subcellularLocation>
</comment>
<protein>
    <submittedName>
        <fullName evidence="10">Mechanosensitive ion channel family protein</fullName>
    </submittedName>
</protein>
<dbReference type="SUPFAM" id="SSF50182">
    <property type="entry name" value="Sm-like ribonucleoproteins"/>
    <property type="match status" value="1"/>
</dbReference>
<dbReference type="InterPro" id="IPR011066">
    <property type="entry name" value="MscS_channel_C_sf"/>
</dbReference>
<evidence type="ECO:0000256" key="1">
    <source>
        <dbReference type="ARBA" id="ARBA00004651"/>
    </source>
</evidence>